<protein>
    <recommendedName>
        <fullName evidence="5">LysM domain-containing protein</fullName>
    </recommendedName>
</protein>
<dbReference type="InterPro" id="IPR018392">
    <property type="entry name" value="LysM"/>
</dbReference>
<evidence type="ECO:0000256" key="3">
    <source>
        <dbReference type="ARBA" id="ARBA00044955"/>
    </source>
</evidence>
<accession>A0AA40A7D7</accession>
<dbReference type="InterPro" id="IPR036779">
    <property type="entry name" value="LysM_dom_sf"/>
</dbReference>
<evidence type="ECO:0000256" key="2">
    <source>
        <dbReference type="ARBA" id="ARBA00023026"/>
    </source>
</evidence>
<comment type="caution">
    <text evidence="6">The sequence shown here is derived from an EMBL/GenBank/DDBJ whole genome shotgun (WGS) entry which is preliminary data.</text>
</comment>
<name>A0AA40A7D7_9PEZI</name>
<evidence type="ECO:0000256" key="4">
    <source>
        <dbReference type="SAM" id="SignalP"/>
    </source>
</evidence>
<evidence type="ECO:0000256" key="1">
    <source>
        <dbReference type="ARBA" id="ARBA00022669"/>
    </source>
</evidence>
<dbReference type="PANTHER" id="PTHR34997">
    <property type="entry name" value="AM15"/>
    <property type="match status" value="1"/>
</dbReference>
<dbReference type="InterPro" id="IPR052210">
    <property type="entry name" value="LysM1-like"/>
</dbReference>
<keyword evidence="1" id="KW-0147">Chitin-binding</keyword>
<dbReference type="AlphaFoldDB" id="A0AA40A7D7"/>
<feature type="domain" description="LysM" evidence="5">
    <location>
        <begin position="228"/>
        <end position="273"/>
    </location>
</feature>
<keyword evidence="7" id="KW-1185">Reference proteome</keyword>
<dbReference type="EMBL" id="JAUKUA010000005">
    <property type="protein sequence ID" value="KAK0710664.1"/>
    <property type="molecule type" value="Genomic_DNA"/>
</dbReference>
<feature type="domain" description="LysM" evidence="5">
    <location>
        <begin position="280"/>
        <end position="326"/>
    </location>
</feature>
<dbReference type="PROSITE" id="PS51782">
    <property type="entry name" value="LYSM"/>
    <property type="match status" value="2"/>
</dbReference>
<keyword evidence="2" id="KW-0843">Virulence</keyword>
<evidence type="ECO:0000259" key="5">
    <source>
        <dbReference type="PROSITE" id="PS51782"/>
    </source>
</evidence>
<sequence>MRSGTVAALLWGLAPHGVFGAIKMMNYTAAQLPGISTTCLGILNQDVNCDPVLLEVAKMGIDKEFYYTDELLNAVCTSTCTTALSTWIRRVGQSCGTQWIQLPNGASMSPLLYSQTYSEAYDHTCLKNPAGAFCNAVARSAAKIDPTYQTETATPASTWRCDTCYISLKATQAQMPLASNTAIRYLVGNLTSSCGVTGITMTTPTSQTFLRGPSTTTGATPSPTCAGTTYTIASGNTCKSISTSQQISTSNLLRVNSLQSFCADFPTSGTLCIPTALKCTPHTVLANQTCGSIAASLSISRTRFVSWNPDLGSDCQNIDDYVGYVICKSNPGGGWVDPTPEPTTTSATTS</sequence>
<dbReference type="GO" id="GO:0008061">
    <property type="term" value="F:chitin binding"/>
    <property type="evidence" value="ECO:0007669"/>
    <property type="project" value="UniProtKB-KW"/>
</dbReference>
<dbReference type="CDD" id="cd00118">
    <property type="entry name" value="LysM"/>
    <property type="match status" value="1"/>
</dbReference>
<dbReference type="SMART" id="SM00257">
    <property type="entry name" value="LysM"/>
    <property type="match status" value="2"/>
</dbReference>
<dbReference type="Proteomes" id="UP001172102">
    <property type="component" value="Unassembled WGS sequence"/>
</dbReference>
<feature type="signal peptide" evidence="4">
    <location>
        <begin position="1"/>
        <end position="20"/>
    </location>
</feature>
<organism evidence="6 7">
    <name type="scientific">Lasiosphaeris hirsuta</name>
    <dbReference type="NCBI Taxonomy" id="260670"/>
    <lineage>
        <taxon>Eukaryota</taxon>
        <taxon>Fungi</taxon>
        <taxon>Dikarya</taxon>
        <taxon>Ascomycota</taxon>
        <taxon>Pezizomycotina</taxon>
        <taxon>Sordariomycetes</taxon>
        <taxon>Sordariomycetidae</taxon>
        <taxon>Sordariales</taxon>
        <taxon>Lasiosphaeriaceae</taxon>
        <taxon>Lasiosphaeris</taxon>
    </lineage>
</organism>
<feature type="chain" id="PRO_5041299886" description="LysM domain-containing protein" evidence="4">
    <location>
        <begin position="21"/>
        <end position="350"/>
    </location>
</feature>
<evidence type="ECO:0000313" key="6">
    <source>
        <dbReference type="EMBL" id="KAK0710664.1"/>
    </source>
</evidence>
<comment type="similarity">
    <text evidence="3">Belongs to the secreted LysM effector family.</text>
</comment>
<dbReference type="SUPFAM" id="SSF54106">
    <property type="entry name" value="LysM domain"/>
    <property type="match status" value="1"/>
</dbReference>
<dbReference type="Gene3D" id="3.10.350.10">
    <property type="entry name" value="LysM domain"/>
    <property type="match status" value="2"/>
</dbReference>
<gene>
    <name evidence="6" type="ORF">B0H67DRAFT_493501</name>
</gene>
<keyword evidence="4" id="KW-0732">Signal</keyword>
<proteinExistence type="inferred from homology"/>
<dbReference type="Pfam" id="PF01476">
    <property type="entry name" value="LysM"/>
    <property type="match status" value="1"/>
</dbReference>
<dbReference type="PANTHER" id="PTHR34997:SF1">
    <property type="entry name" value="PEPTIDOGLYCAN-BINDING LYSIN DOMAIN"/>
    <property type="match status" value="1"/>
</dbReference>
<evidence type="ECO:0000313" key="7">
    <source>
        <dbReference type="Proteomes" id="UP001172102"/>
    </source>
</evidence>
<reference evidence="6" key="1">
    <citation type="submission" date="2023-06" db="EMBL/GenBank/DDBJ databases">
        <title>Genome-scale phylogeny and comparative genomics of the fungal order Sordariales.</title>
        <authorList>
            <consortium name="Lawrence Berkeley National Laboratory"/>
            <person name="Hensen N."/>
            <person name="Bonometti L."/>
            <person name="Westerberg I."/>
            <person name="Brannstrom I.O."/>
            <person name="Guillou S."/>
            <person name="Cros-Aarteil S."/>
            <person name="Calhoun S."/>
            <person name="Haridas S."/>
            <person name="Kuo A."/>
            <person name="Mondo S."/>
            <person name="Pangilinan J."/>
            <person name="Riley R."/>
            <person name="Labutti K."/>
            <person name="Andreopoulos B."/>
            <person name="Lipzen A."/>
            <person name="Chen C."/>
            <person name="Yanf M."/>
            <person name="Daum C."/>
            <person name="Ng V."/>
            <person name="Clum A."/>
            <person name="Steindorff A."/>
            <person name="Ohm R."/>
            <person name="Martin F."/>
            <person name="Silar P."/>
            <person name="Natvig D."/>
            <person name="Lalanne C."/>
            <person name="Gautier V."/>
            <person name="Ament-Velasquez S.L."/>
            <person name="Kruys A."/>
            <person name="Hutchinson M.I."/>
            <person name="Powell A.J."/>
            <person name="Barry K."/>
            <person name="Miller A.N."/>
            <person name="Grigoriev I.V."/>
            <person name="Debuchy R."/>
            <person name="Gladieux P."/>
            <person name="Thoren M.H."/>
            <person name="Johannesson H."/>
        </authorList>
    </citation>
    <scope>NUCLEOTIDE SEQUENCE</scope>
    <source>
        <strain evidence="6">SMH4607-1</strain>
    </source>
</reference>